<evidence type="ECO:0000313" key="3">
    <source>
        <dbReference type="Proteomes" id="UP000320888"/>
    </source>
</evidence>
<feature type="domain" description="A-factor biosynthesis hotdog" evidence="1">
    <location>
        <begin position="90"/>
        <end position="211"/>
    </location>
</feature>
<dbReference type="RefSeq" id="WP_143940918.1">
    <property type="nucleotide sequence ID" value="NZ_VKLS01000354.1"/>
</dbReference>
<proteinExistence type="predicted"/>
<comment type="caution">
    <text evidence="2">The sequence shown here is derived from an EMBL/GenBank/DDBJ whole genome shotgun (WGS) entry which is preliminary data.</text>
</comment>
<dbReference type="OrthoDB" id="7838374at2"/>
<gene>
    <name evidence="2" type="ORF">FNZ23_22400</name>
</gene>
<dbReference type="InterPro" id="IPR005509">
    <property type="entry name" value="AfsA_hotdog_dom"/>
</dbReference>
<organism evidence="2 3">
    <name type="scientific">Streptomyces benahoarensis</name>
    <dbReference type="NCBI Taxonomy" id="2595054"/>
    <lineage>
        <taxon>Bacteria</taxon>
        <taxon>Bacillati</taxon>
        <taxon>Actinomycetota</taxon>
        <taxon>Actinomycetes</taxon>
        <taxon>Kitasatosporales</taxon>
        <taxon>Streptomycetaceae</taxon>
        <taxon>Streptomyces</taxon>
    </lineage>
</organism>
<name>A0A553YYS6_9ACTN</name>
<accession>A0A553YYS6</accession>
<keyword evidence="3" id="KW-1185">Reference proteome</keyword>
<dbReference type="Proteomes" id="UP000320888">
    <property type="component" value="Unassembled WGS sequence"/>
</dbReference>
<dbReference type="AlphaFoldDB" id="A0A553YYS6"/>
<dbReference type="Pfam" id="PF03756">
    <property type="entry name" value="AfsA"/>
    <property type="match status" value="1"/>
</dbReference>
<evidence type="ECO:0000259" key="1">
    <source>
        <dbReference type="Pfam" id="PF03756"/>
    </source>
</evidence>
<evidence type="ECO:0000313" key="2">
    <source>
        <dbReference type="EMBL" id="TSB34368.1"/>
    </source>
</evidence>
<sequence>MPEEVLVVVGDRFPQFAANRGTVTASQLLERLRSGEVHGPLRLAVGQGLLPQQLAEIEKFAASGDGTAVCHGGVPVPAEHRVVRPGHPPTALIGRVERAAADRFTAPLLLDERVDLLQDRLSSQHVSAITLLEAARQTWVTVTEQFLLSDEERATCVISEVTGVRAAYHHYVFPLPATVEFRLTAHGKVPAQRFGFTVSFHQNQRLTTEIAAEIGVLPEAVAKKQEALAARQALHDALAPLRAAQPATAADTHPGGIPA</sequence>
<dbReference type="EMBL" id="VKLS01000354">
    <property type="protein sequence ID" value="TSB34368.1"/>
    <property type="molecule type" value="Genomic_DNA"/>
</dbReference>
<protein>
    <recommendedName>
        <fullName evidence="1">A-factor biosynthesis hotdog domain-containing protein</fullName>
    </recommendedName>
</protein>
<reference evidence="2 3" key="1">
    <citation type="submission" date="2019-07" db="EMBL/GenBank/DDBJ databases">
        <title>Draft genome for Streptomyces benahoarensis MZ03-48.</title>
        <authorList>
            <person name="Gonzalez-Pimentel J.L."/>
        </authorList>
    </citation>
    <scope>NUCLEOTIDE SEQUENCE [LARGE SCALE GENOMIC DNA]</scope>
    <source>
        <strain evidence="2 3">MZ03-48</strain>
    </source>
</reference>